<accession>A0A4C1WDN5</accession>
<proteinExistence type="predicted"/>
<reference evidence="1 2" key="1">
    <citation type="journal article" date="2019" name="Commun. Biol.">
        <title>The bagworm genome reveals a unique fibroin gene that provides high tensile strength.</title>
        <authorList>
            <person name="Kono N."/>
            <person name="Nakamura H."/>
            <person name="Ohtoshi R."/>
            <person name="Tomita M."/>
            <person name="Numata K."/>
            <person name="Arakawa K."/>
        </authorList>
    </citation>
    <scope>NUCLEOTIDE SEQUENCE [LARGE SCALE GENOMIC DNA]</scope>
</reference>
<dbReference type="AlphaFoldDB" id="A0A4C1WDN5"/>
<comment type="caution">
    <text evidence="1">The sequence shown here is derived from an EMBL/GenBank/DDBJ whole genome shotgun (WGS) entry which is preliminary data.</text>
</comment>
<sequence>MFDIFNIRHKAEPGPHSGHLVAFKLQYIGFDSNLEQSMSYQVECEAARFAPRSVVYKPSVPVPVIIPTDDHRQQSPSRAETRRRCVLKTTPTPFRVERNEASKEMRHHV</sequence>
<dbReference type="EMBL" id="BGZK01000540">
    <property type="protein sequence ID" value="GBP49211.1"/>
    <property type="molecule type" value="Genomic_DNA"/>
</dbReference>
<name>A0A4C1WDN5_EUMVA</name>
<evidence type="ECO:0000313" key="2">
    <source>
        <dbReference type="Proteomes" id="UP000299102"/>
    </source>
</evidence>
<dbReference type="Proteomes" id="UP000299102">
    <property type="component" value="Unassembled WGS sequence"/>
</dbReference>
<gene>
    <name evidence="1" type="ORF">EVAR_96518_1</name>
</gene>
<keyword evidence="2" id="KW-1185">Reference proteome</keyword>
<organism evidence="1 2">
    <name type="scientific">Eumeta variegata</name>
    <name type="common">Bagworm moth</name>
    <name type="synonym">Eumeta japonica</name>
    <dbReference type="NCBI Taxonomy" id="151549"/>
    <lineage>
        <taxon>Eukaryota</taxon>
        <taxon>Metazoa</taxon>
        <taxon>Ecdysozoa</taxon>
        <taxon>Arthropoda</taxon>
        <taxon>Hexapoda</taxon>
        <taxon>Insecta</taxon>
        <taxon>Pterygota</taxon>
        <taxon>Neoptera</taxon>
        <taxon>Endopterygota</taxon>
        <taxon>Lepidoptera</taxon>
        <taxon>Glossata</taxon>
        <taxon>Ditrysia</taxon>
        <taxon>Tineoidea</taxon>
        <taxon>Psychidae</taxon>
        <taxon>Oiketicinae</taxon>
        <taxon>Eumeta</taxon>
    </lineage>
</organism>
<protein>
    <submittedName>
        <fullName evidence="1">Uncharacterized protein</fullName>
    </submittedName>
</protein>
<evidence type="ECO:0000313" key="1">
    <source>
        <dbReference type="EMBL" id="GBP49211.1"/>
    </source>
</evidence>